<reference evidence="1 2" key="1">
    <citation type="submission" date="2014-04" db="EMBL/GenBank/DDBJ databases">
        <title>Evolutionary Origins and Diversification of the Mycorrhizal Mutualists.</title>
        <authorList>
            <consortium name="DOE Joint Genome Institute"/>
            <consortium name="Mycorrhizal Genomics Consortium"/>
            <person name="Kohler A."/>
            <person name="Kuo A."/>
            <person name="Nagy L.G."/>
            <person name="Floudas D."/>
            <person name="Copeland A."/>
            <person name="Barry K.W."/>
            <person name="Cichocki N."/>
            <person name="Veneault-Fourrey C."/>
            <person name="LaButti K."/>
            <person name="Lindquist E.A."/>
            <person name="Lipzen A."/>
            <person name="Lundell T."/>
            <person name="Morin E."/>
            <person name="Murat C."/>
            <person name="Riley R."/>
            <person name="Ohm R."/>
            <person name="Sun H."/>
            <person name="Tunlid A."/>
            <person name="Henrissat B."/>
            <person name="Grigoriev I.V."/>
            <person name="Hibbett D.S."/>
            <person name="Martin F."/>
        </authorList>
    </citation>
    <scope>NUCLEOTIDE SEQUENCE [LARGE SCALE GENOMIC DNA]</scope>
    <source>
        <strain evidence="1 2">MD-312</strain>
    </source>
</reference>
<evidence type="ECO:0000313" key="1">
    <source>
        <dbReference type="EMBL" id="KIJ57424.1"/>
    </source>
</evidence>
<name>A0A0C2PG09_9AGAM</name>
<organism evidence="1 2">
    <name type="scientific">Hydnomerulius pinastri MD-312</name>
    <dbReference type="NCBI Taxonomy" id="994086"/>
    <lineage>
        <taxon>Eukaryota</taxon>
        <taxon>Fungi</taxon>
        <taxon>Dikarya</taxon>
        <taxon>Basidiomycota</taxon>
        <taxon>Agaricomycotina</taxon>
        <taxon>Agaricomycetes</taxon>
        <taxon>Agaricomycetidae</taxon>
        <taxon>Boletales</taxon>
        <taxon>Boletales incertae sedis</taxon>
        <taxon>Leucogyrophana</taxon>
    </lineage>
</organism>
<proteinExistence type="predicted"/>
<dbReference type="HOGENOM" id="CLU_2758098_0_0_1"/>
<evidence type="ECO:0000313" key="2">
    <source>
        <dbReference type="Proteomes" id="UP000053820"/>
    </source>
</evidence>
<dbReference type="EMBL" id="KN840435">
    <property type="protein sequence ID" value="KIJ57424.1"/>
    <property type="molecule type" value="Genomic_DNA"/>
</dbReference>
<sequence>MSLGHLRGDGRAMMMMRQKGFWKLCATSGTLHAAGSLTVAAPVPTVLAAASLPYGTPAAPKGNSASGTNR</sequence>
<protein>
    <submittedName>
        <fullName evidence="1">Uncharacterized protein</fullName>
    </submittedName>
</protein>
<dbReference type="Proteomes" id="UP000053820">
    <property type="component" value="Unassembled WGS sequence"/>
</dbReference>
<accession>A0A0C2PG09</accession>
<gene>
    <name evidence="1" type="ORF">HYDPIDRAFT_35155</name>
</gene>
<dbReference type="AlphaFoldDB" id="A0A0C2PG09"/>
<keyword evidence="2" id="KW-1185">Reference proteome</keyword>